<name>A0A9P7PW55_9HYPO</name>
<sequence length="72" mass="7682">MAKFHKQAQPEAHGSGPRVTRSHGNQSREGSQSRGPSGRVAIFTTSDYQPPPPPPPPPRAYTSDLSKTVAGM</sequence>
<dbReference type="Proteomes" id="UP000732380">
    <property type="component" value="Unassembled WGS sequence"/>
</dbReference>
<feature type="compositionally biased region" description="Polar residues" evidence="1">
    <location>
        <begin position="22"/>
        <end position="35"/>
    </location>
</feature>
<gene>
    <name evidence="2" type="ORF">E4U13_004511</name>
</gene>
<accession>A0A9P7PW55</accession>
<evidence type="ECO:0000313" key="3">
    <source>
        <dbReference type="Proteomes" id="UP000732380"/>
    </source>
</evidence>
<protein>
    <submittedName>
        <fullName evidence="2">Uncharacterized protein</fullName>
    </submittedName>
</protein>
<comment type="caution">
    <text evidence="2">The sequence shown here is derived from an EMBL/GenBank/DDBJ whole genome shotgun (WGS) entry which is preliminary data.</text>
</comment>
<feature type="compositionally biased region" description="Pro residues" evidence="1">
    <location>
        <begin position="49"/>
        <end position="59"/>
    </location>
</feature>
<organism evidence="2 3">
    <name type="scientific">Claviceps humidiphila</name>
    <dbReference type="NCBI Taxonomy" id="1294629"/>
    <lineage>
        <taxon>Eukaryota</taxon>
        <taxon>Fungi</taxon>
        <taxon>Dikarya</taxon>
        <taxon>Ascomycota</taxon>
        <taxon>Pezizomycotina</taxon>
        <taxon>Sordariomycetes</taxon>
        <taxon>Hypocreomycetidae</taxon>
        <taxon>Hypocreales</taxon>
        <taxon>Clavicipitaceae</taxon>
        <taxon>Claviceps</taxon>
    </lineage>
</organism>
<proteinExistence type="predicted"/>
<dbReference type="EMBL" id="SRQM01000355">
    <property type="protein sequence ID" value="KAG6112005.1"/>
    <property type="molecule type" value="Genomic_DNA"/>
</dbReference>
<keyword evidence="3" id="KW-1185">Reference proteome</keyword>
<evidence type="ECO:0000256" key="1">
    <source>
        <dbReference type="SAM" id="MobiDB-lite"/>
    </source>
</evidence>
<dbReference type="AlphaFoldDB" id="A0A9P7PW55"/>
<reference evidence="2 3" key="1">
    <citation type="journal article" date="2020" name="bioRxiv">
        <title>Whole genome comparisons of ergot fungi reveals the divergence and evolution of species within the genus Claviceps are the result of varying mechanisms driving genome evolution and host range expansion.</title>
        <authorList>
            <person name="Wyka S.A."/>
            <person name="Mondo S.J."/>
            <person name="Liu M."/>
            <person name="Dettman J."/>
            <person name="Nalam V."/>
            <person name="Broders K.D."/>
        </authorList>
    </citation>
    <scope>NUCLEOTIDE SEQUENCE [LARGE SCALE GENOMIC DNA]</scope>
    <source>
        <strain evidence="2 3">LM576</strain>
    </source>
</reference>
<feature type="region of interest" description="Disordered" evidence="1">
    <location>
        <begin position="1"/>
        <end position="72"/>
    </location>
</feature>
<evidence type="ECO:0000313" key="2">
    <source>
        <dbReference type="EMBL" id="KAG6112005.1"/>
    </source>
</evidence>